<evidence type="ECO:0000313" key="1">
    <source>
        <dbReference type="EMBL" id="QZP37858.1"/>
    </source>
</evidence>
<dbReference type="Gene3D" id="1.10.4200.10">
    <property type="entry name" value="Triphosphoribosyl-dephospho-CoA protein"/>
    <property type="match status" value="1"/>
</dbReference>
<accession>A0A8T8WDD4</accession>
<dbReference type="GO" id="GO:0005524">
    <property type="term" value="F:ATP binding"/>
    <property type="evidence" value="ECO:0007669"/>
    <property type="project" value="InterPro"/>
</dbReference>
<dbReference type="Pfam" id="PF01874">
    <property type="entry name" value="CitG"/>
    <property type="match status" value="1"/>
</dbReference>
<reference evidence="1 2" key="1">
    <citation type="journal article" date="2021" name="Int. J. Syst. Evol. Microbiol.">
        <title>Halobaculum halophilum sp. nov. and Halobaculum salinum sp. nov., isolated from salt lake and saline soil.</title>
        <authorList>
            <person name="Cui H.L."/>
            <person name="Shi X.W."/>
            <person name="Yin X.M."/>
            <person name="Yang X.Y."/>
            <person name="Hou J."/>
            <person name="Zhu L."/>
        </authorList>
    </citation>
    <scope>NUCLEOTIDE SEQUENCE [LARGE SCALE GENOMIC DNA]</scope>
    <source>
        <strain evidence="1 2">NBRC 109044</strain>
    </source>
</reference>
<keyword evidence="2" id="KW-1185">Reference proteome</keyword>
<sequence length="297" mass="30787">MTDPGPVTDAPRRGPAANAELALLLEVAGTPKPGNVDRARDLAALRFEHFLAGAVGARPGLERAAAGDPVGVAFETAVAGMSEQSGGNTQFGCLLLLTPLVRAAAAEDRALSPDGVAAVCEGTTVDDAAGFYRAFERVDVAVSDPPEGMDALDVRRGADAVPALRERGTTLFDVMRESAAPVDDRGPPGDANAREWVAGFPRTFRAAEAIAADNGPIVDRAARAFLDLLAETEDTLVRTQHGPDVAREVRDRAGEIDSLDGAAAWADELVERGINPGTTADVTAAALFVALERGVSV</sequence>
<evidence type="ECO:0000313" key="2">
    <source>
        <dbReference type="Proteomes" id="UP000826254"/>
    </source>
</evidence>
<dbReference type="Proteomes" id="UP000826254">
    <property type="component" value="Chromosome"/>
</dbReference>
<dbReference type="GO" id="GO:0046917">
    <property type="term" value="F:triphosphoribosyl-dephospho-CoA synthase activity"/>
    <property type="evidence" value="ECO:0007669"/>
    <property type="project" value="InterPro"/>
</dbReference>
<dbReference type="GeneID" id="67176754"/>
<dbReference type="KEGG" id="hmp:K6T50_01390"/>
<protein>
    <submittedName>
        <fullName evidence="1">Triphosphoribosyl-dephospho-CoA synthase</fullName>
    </submittedName>
</protein>
<name>A0A8T8WDD4_9EURY</name>
<organism evidence="1 2">
    <name type="scientific">Halobaculum magnesiiphilum</name>
    <dbReference type="NCBI Taxonomy" id="1017351"/>
    <lineage>
        <taxon>Archaea</taxon>
        <taxon>Methanobacteriati</taxon>
        <taxon>Methanobacteriota</taxon>
        <taxon>Stenosarchaea group</taxon>
        <taxon>Halobacteria</taxon>
        <taxon>Halobacteriales</taxon>
        <taxon>Haloferacaceae</taxon>
        <taxon>Halobaculum</taxon>
    </lineage>
</organism>
<dbReference type="InterPro" id="IPR002736">
    <property type="entry name" value="CitG"/>
</dbReference>
<dbReference type="AlphaFoldDB" id="A0A8T8WDD4"/>
<dbReference type="EMBL" id="CP081958">
    <property type="protein sequence ID" value="QZP37858.1"/>
    <property type="molecule type" value="Genomic_DNA"/>
</dbReference>
<proteinExistence type="predicted"/>
<dbReference type="PANTHER" id="PTHR42280">
    <property type="entry name" value="CITG FAMILY PROTEIN"/>
    <property type="match status" value="1"/>
</dbReference>
<dbReference type="PANTHER" id="PTHR42280:SF1">
    <property type="entry name" value="CITG FAMILY PROTEIN"/>
    <property type="match status" value="1"/>
</dbReference>
<dbReference type="RefSeq" id="WP_222607665.1">
    <property type="nucleotide sequence ID" value="NZ_CP081958.1"/>
</dbReference>
<gene>
    <name evidence="1" type="ORF">K6T50_01390</name>
</gene>